<dbReference type="GO" id="GO:0016757">
    <property type="term" value="F:glycosyltransferase activity"/>
    <property type="evidence" value="ECO:0007669"/>
    <property type="project" value="InterPro"/>
</dbReference>
<proteinExistence type="predicted"/>
<dbReference type="AlphaFoldDB" id="A0A0F9WUF5"/>
<organism evidence="2">
    <name type="scientific">marine sediment metagenome</name>
    <dbReference type="NCBI Taxonomy" id="412755"/>
    <lineage>
        <taxon>unclassified sequences</taxon>
        <taxon>metagenomes</taxon>
        <taxon>ecological metagenomes</taxon>
    </lineage>
</organism>
<evidence type="ECO:0000259" key="1">
    <source>
        <dbReference type="Pfam" id="PF00534"/>
    </source>
</evidence>
<dbReference type="Gene3D" id="3.40.50.2000">
    <property type="entry name" value="Glycogen Phosphorylase B"/>
    <property type="match status" value="1"/>
</dbReference>
<dbReference type="PANTHER" id="PTHR12526">
    <property type="entry name" value="GLYCOSYLTRANSFERASE"/>
    <property type="match status" value="1"/>
</dbReference>
<dbReference type="InterPro" id="IPR001296">
    <property type="entry name" value="Glyco_trans_1"/>
</dbReference>
<reference evidence="2" key="1">
    <citation type="journal article" date="2015" name="Nature">
        <title>Complex archaea that bridge the gap between prokaryotes and eukaryotes.</title>
        <authorList>
            <person name="Spang A."/>
            <person name="Saw J.H."/>
            <person name="Jorgensen S.L."/>
            <person name="Zaremba-Niedzwiedzka K."/>
            <person name="Martijn J."/>
            <person name="Lind A.E."/>
            <person name="van Eijk R."/>
            <person name="Schleper C."/>
            <person name="Guy L."/>
            <person name="Ettema T.J."/>
        </authorList>
    </citation>
    <scope>NUCLEOTIDE SEQUENCE</scope>
</reference>
<evidence type="ECO:0000313" key="2">
    <source>
        <dbReference type="EMBL" id="KKN89976.1"/>
    </source>
</evidence>
<accession>A0A0F9WUF5</accession>
<comment type="caution">
    <text evidence="2">The sequence shown here is derived from an EMBL/GenBank/DDBJ whole genome shotgun (WGS) entry which is preliminary data.</text>
</comment>
<name>A0A0F9WUF5_9ZZZZ</name>
<dbReference type="SUPFAM" id="SSF53756">
    <property type="entry name" value="UDP-Glycosyltransferase/glycogen phosphorylase"/>
    <property type="match status" value="1"/>
</dbReference>
<feature type="domain" description="Glycosyl transferase family 1" evidence="1">
    <location>
        <begin position="188"/>
        <end position="328"/>
    </location>
</feature>
<protein>
    <recommendedName>
        <fullName evidence="1">Glycosyl transferase family 1 domain-containing protein</fullName>
    </recommendedName>
</protein>
<sequence length="361" mass="40427">MTIVNIMWSDGEAYASVHKVHNQILSWCAGSEFESWILIEGASPCCKERGQIKRWNFSSRQIRGRNFWSLLRSSVRDKLRRRLAEIQASLLLLDGIGVARLVVPLVETLPGAQAVVMFHGRCRLKPSDVTLLSSRHVQIVAVSEALATWLREELNRPVLAQRFAHNPQQYRASLLVKEEARQALGYHFHDRFLFGAIGRLASEKGFDLVISALGKLPVSTPPWHLLILGEGAERVNLEALCVRYGVQDHVSFAGHRPDAEQLYKAFDTLLIPSRQEGLGLVLQEAILSGIPVICSDLSVFREQLKASGLYVSTGDSEAWSRAITSVFNYNLSSVATSQYESLDPDLSWNSFRDGFKQILQT</sequence>
<dbReference type="Pfam" id="PF00534">
    <property type="entry name" value="Glycos_transf_1"/>
    <property type="match status" value="1"/>
</dbReference>
<gene>
    <name evidence="2" type="ORF">LCGC14_0233540</name>
</gene>
<dbReference type="EMBL" id="LAZR01000114">
    <property type="protein sequence ID" value="KKN89976.1"/>
    <property type="molecule type" value="Genomic_DNA"/>
</dbReference>